<dbReference type="EMBL" id="QKKF02005390">
    <property type="protein sequence ID" value="RZF46929.1"/>
    <property type="molecule type" value="Genomic_DNA"/>
</dbReference>
<dbReference type="Proteomes" id="UP000291343">
    <property type="component" value="Unassembled WGS sequence"/>
</dbReference>
<evidence type="ECO:0000313" key="2">
    <source>
        <dbReference type="EMBL" id="RZF46929.1"/>
    </source>
</evidence>
<dbReference type="STRING" id="195883.A0A482XNK0"/>
<dbReference type="InParanoid" id="A0A482XNK0"/>
<protein>
    <recommendedName>
        <fullName evidence="4">Glycosyl hydrolase family 13 catalytic domain-containing protein</fullName>
    </recommendedName>
</protein>
<dbReference type="OrthoDB" id="1740265at2759"/>
<dbReference type="InterPro" id="IPR017853">
    <property type="entry name" value="GH"/>
</dbReference>
<reference evidence="2 3" key="1">
    <citation type="journal article" date="2017" name="Gigascience">
        <title>Genome sequence of the small brown planthopper, Laodelphax striatellus.</title>
        <authorList>
            <person name="Zhu J."/>
            <person name="Jiang F."/>
            <person name="Wang X."/>
            <person name="Yang P."/>
            <person name="Bao Y."/>
            <person name="Zhao W."/>
            <person name="Wang W."/>
            <person name="Lu H."/>
            <person name="Wang Q."/>
            <person name="Cui N."/>
            <person name="Li J."/>
            <person name="Chen X."/>
            <person name="Luo L."/>
            <person name="Yu J."/>
            <person name="Kang L."/>
            <person name="Cui F."/>
        </authorList>
    </citation>
    <scope>NUCLEOTIDE SEQUENCE [LARGE SCALE GENOMIC DNA]</scope>
    <source>
        <strain evidence="2">Lst14</strain>
    </source>
</reference>
<keyword evidence="3" id="KW-1185">Reference proteome</keyword>
<evidence type="ECO:0000256" key="1">
    <source>
        <dbReference type="SAM" id="SignalP"/>
    </source>
</evidence>
<evidence type="ECO:0008006" key="4">
    <source>
        <dbReference type="Google" id="ProtNLM"/>
    </source>
</evidence>
<feature type="signal peptide" evidence="1">
    <location>
        <begin position="1"/>
        <end position="29"/>
    </location>
</feature>
<dbReference type="SMR" id="A0A482XNK0"/>
<organism evidence="2 3">
    <name type="scientific">Laodelphax striatellus</name>
    <name type="common">Small brown planthopper</name>
    <name type="synonym">Delphax striatella</name>
    <dbReference type="NCBI Taxonomy" id="195883"/>
    <lineage>
        <taxon>Eukaryota</taxon>
        <taxon>Metazoa</taxon>
        <taxon>Ecdysozoa</taxon>
        <taxon>Arthropoda</taxon>
        <taxon>Hexapoda</taxon>
        <taxon>Insecta</taxon>
        <taxon>Pterygota</taxon>
        <taxon>Neoptera</taxon>
        <taxon>Paraneoptera</taxon>
        <taxon>Hemiptera</taxon>
        <taxon>Auchenorrhyncha</taxon>
        <taxon>Fulgoroidea</taxon>
        <taxon>Delphacidae</taxon>
        <taxon>Criomorphinae</taxon>
        <taxon>Laodelphax</taxon>
    </lineage>
</organism>
<accession>A0A482XNK0</accession>
<proteinExistence type="predicted"/>
<evidence type="ECO:0000313" key="3">
    <source>
        <dbReference type="Proteomes" id="UP000291343"/>
    </source>
</evidence>
<dbReference type="SUPFAM" id="SSF51445">
    <property type="entry name" value="(Trans)glycosidases"/>
    <property type="match status" value="1"/>
</dbReference>
<dbReference type="AlphaFoldDB" id="A0A482XNK0"/>
<comment type="caution">
    <text evidence="2">The sequence shown here is derived from an EMBL/GenBank/DDBJ whole genome shotgun (WGS) entry which is preliminary data.</text>
</comment>
<feature type="chain" id="PRO_5019845136" description="Glycosyl hydrolase family 13 catalytic domain-containing protein" evidence="1">
    <location>
        <begin position="30"/>
        <end position="68"/>
    </location>
</feature>
<keyword evidence="1" id="KW-0732">Signal</keyword>
<name>A0A482XNK0_LAOST</name>
<sequence length="68" mass="7802">MVSNTRRKSPRLAVVFLIFISSLLCPSYAGWNGWDKELDWWQDSIVYQIYPASFQDSDGDGIGDLRES</sequence>
<dbReference type="Gene3D" id="3.20.20.80">
    <property type="entry name" value="Glycosidases"/>
    <property type="match status" value="1"/>
</dbReference>
<gene>
    <name evidence="2" type="ORF">LSTR_LSTR013241</name>
</gene>